<dbReference type="EMBL" id="CAWYQH010000174">
    <property type="protein sequence ID" value="CAK8698593.1"/>
    <property type="molecule type" value="Genomic_DNA"/>
</dbReference>
<gene>
    <name evidence="1" type="ORF">CVLEPA_LOCUS32023</name>
</gene>
<name>A0ABP0H4W0_CLALP</name>
<dbReference type="PANTHER" id="PTHR35020:SF2">
    <property type="entry name" value="N-ACETYLGLUCOSAMINE-INDUCED PROTEIN 1"/>
    <property type="match status" value="1"/>
</dbReference>
<organism evidence="1 2">
    <name type="scientific">Clavelina lepadiformis</name>
    <name type="common">Light-bulb sea squirt</name>
    <name type="synonym">Ascidia lepadiformis</name>
    <dbReference type="NCBI Taxonomy" id="159417"/>
    <lineage>
        <taxon>Eukaryota</taxon>
        <taxon>Metazoa</taxon>
        <taxon>Chordata</taxon>
        <taxon>Tunicata</taxon>
        <taxon>Ascidiacea</taxon>
        <taxon>Aplousobranchia</taxon>
        <taxon>Clavelinidae</taxon>
        <taxon>Clavelina</taxon>
    </lineage>
</organism>
<dbReference type="InterPro" id="IPR022036">
    <property type="entry name" value="DUF3605"/>
</dbReference>
<protein>
    <submittedName>
        <fullName evidence="1">Uncharacterized protein</fullName>
    </submittedName>
</protein>
<dbReference type="PANTHER" id="PTHR35020">
    <property type="entry name" value="N-ACETYLGLUCOSAMINE-INDUCED PROTEIN 1"/>
    <property type="match status" value="1"/>
</dbReference>
<comment type="caution">
    <text evidence="1">The sequence shown here is derived from an EMBL/GenBank/DDBJ whole genome shotgun (WGS) entry which is preliminary data.</text>
</comment>
<dbReference type="Pfam" id="PF12239">
    <property type="entry name" value="DUF3605"/>
    <property type="match status" value="1"/>
</dbReference>
<sequence length="191" mass="22312">MQFTNDITNLHFSRNLKQKVKMDEVKPYATYRDAHGSLIAETPCTTIECAKTYKENIKKTKKEWKSIDSYCKHHFLKYPYSNQNENGGIVKYVEENAISTVESGMVLERNNYPYHLSPGIEHYVVWSVRNQSKATYEKFVNERFPSNAYDVIIFENSEQNKSVKSVVHVHVFVRNKTLNLPLRPAQIVSRM</sequence>
<evidence type="ECO:0000313" key="2">
    <source>
        <dbReference type="Proteomes" id="UP001642483"/>
    </source>
</evidence>
<keyword evidence="2" id="KW-1185">Reference proteome</keyword>
<proteinExistence type="predicted"/>
<reference evidence="1 2" key="1">
    <citation type="submission" date="2024-02" db="EMBL/GenBank/DDBJ databases">
        <authorList>
            <person name="Daric V."/>
            <person name="Darras S."/>
        </authorList>
    </citation>
    <scope>NUCLEOTIDE SEQUENCE [LARGE SCALE GENOMIC DNA]</scope>
</reference>
<dbReference type="Proteomes" id="UP001642483">
    <property type="component" value="Unassembled WGS sequence"/>
</dbReference>
<evidence type="ECO:0000313" key="1">
    <source>
        <dbReference type="EMBL" id="CAK8698593.1"/>
    </source>
</evidence>
<accession>A0ABP0H4W0</accession>